<feature type="transmembrane region" description="Helical" evidence="5">
    <location>
        <begin position="48"/>
        <end position="68"/>
    </location>
</feature>
<name>A0ABV2R3N6_9HYPH</name>
<dbReference type="InterPro" id="IPR032808">
    <property type="entry name" value="DoxX"/>
</dbReference>
<feature type="transmembrane region" description="Helical" evidence="5">
    <location>
        <begin position="6"/>
        <end position="28"/>
    </location>
</feature>
<keyword evidence="4 5" id="KW-0472">Membrane</keyword>
<proteinExistence type="predicted"/>
<comment type="subcellular location">
    <subcellularLocation>
        <location evidence="1">Membrane</location>
        <topology evidence="1">Multi-pass membrane protein</topology>
    </subcellularLocation>
</comment>
<keyword evidence="2 5" id="KW-0812">Transmembrane</keyword>
<reference evidence="6 7" key="1">
    <citation type="submission" date="2024-06" db="EMBL/GenBank/DDBJ databases">
        <title>Sorghum-associated microbial communities from plants grown in Nebraska, USA.</title>
        <authorList>
            <person name="Schachtman D."/>
        </authorList>
    </citation>
    <scope>NUCLEOTIDE SEQUENCE [LARGE SCALE GENOMIC DNA]</scope>
    <source>
        <strain evidence="6 7">3207</strain>
    </source>
</reference>
<evidence type="ECO:0000313" key="6">
    <source>
        <dbReference type="EMBL" id="MET4635885.1"/>
    </source>
</evidence>
<sequence>MTFAVTLILIGRVILGLFFIIAGIRNFLNFAKASASETNYGFKLPAPLVALGFASQLVGGLSVALGILPAWGAALLILFLIAATALFHNFVLFQGEARKPHLYFTLVNCALVGYCLMVIGLSV</sequence>
<keyword evidence="3 5" id="KW-1133">Transmembrane helix</keyword>
<organism evidence="6 7">
    <name type="scientific">Kaistia defluvii</name>
    <dbReference type="NCBI Taxonomy" id="410841"/>
    <lineage>
        <taxon>Bacteria</taxon>
        <taxon>Pseudomonadati</taxon>
        <taxon>Pseudomonadota</taxon>
        <taxon>Alphaproteobacteria</taxon>
        <taxon>Hyphomicrobiales</taxon>
        <taxon>Kaistiaceae</taxon>
        <taxon>Kaistia</taxon>
    </lineage>
</organism>
<dbReference type="Pfam" id="PF07681">
    <property type="entry name" value="DoxX"/>
    <property type="match status" value="1"/>
</dbReference>
<dbReference type="RefSeq" id="WP_354553425.1">
    <property type="nucleotide sequence ID" value="NZ_JBEPSM010000003.1"/>
</dbReference>
<feature type="transmembrane region" description="Helical" evidence="5">
    <location>
        <begin position="74"/>
        <end position="93"/>
    </location>
</feature>
<evidence type="ECO:0000256" key="1">
    <source>
        <dbReference type="ARBA" id="ARBA00004141"/>
    </source>
</evidence>
<evidence type="ECO:0000256" key="4">
    <source>
        <dbReference type="ARBA" id="ARBA00023136"/>
    </source>
</evidence>
<accession>A0ABV2R3N6</accession>
<comment type="caution">
    <text evidence="6">The sequence shown here is derived from an EMBL/GenBank/DDBJ whole genome shotgun (WGS) entry which is preliminary data.</text>
</comment>
<evidence type="ECO:0000256" key="5">
    <source>
        <dbReference type="SAM" id="Phobius"/>
    </source>
</evidence>
<feature type="transmembrane region" description="Helical" evidence="5">
    <location>
        <begin position="102"/>
        <end position="121"/>
    </location>
</feature>
<evidence type="ECO:0000256" key="2">
    <source>
        <dbReference type="ARBA" id="ARBA00022692"/>
    </source>
</evidence>
<evidence type="ECO:0000313" key="7">
    <source>
        <dbReference type="Proteomes" id="UP001549321"/>
    </source>
</evidence>
<gene>
    <name evidence="6" type="ORF">ABIE08_003836</name>
</gene>
<evidence type="ECO:0000256" key="3">
    <source>
        <dbReference type="ARBA" id="ARBA00022989"/>
    </source>
</evidence>
<dbReference type="Proteomes" id="UP001549321">
    <property type="component" value="Unassembled WGS sequence"/>
</dbReference>
<dbReference type="EMBL" id="JBEPSM010000003">
    <property type="protein sequence ID" value="MET4635885.1"/>
    <property type="molecule type" value="Genomic_DNA"/>
</dbReference>
<keyword evidence="7" id="KW-1185">Reference proteome</keyword>
<protein>
    <submittedName>
        <fullName evidence="6">Oxidoreductase</fullName>
    </submittedName>
</protein>